<dbReference type="Proteomes" id="UP001189429">
    <property type="component" value="Unassembled WGS sequence"/>
</dbReference>
<gene>
    <name evidence="2" type="ORF">PCOR1329_LOCUS48255</name>
</gene>
<feature type="compositionally biased region" description="Low complexity" evidence="1">
    <location>
        <begin position="79"/>
        <end position="88"/>
    </location>
</feature>
<feature type="region of interest" description="Disordered" evidence="1">
    <location>
        <begin position="322"/>
        <end position="341"/>
    </location>
</feature>
<evidence type="ECO:0000256" key="1">
    <source>
        <dbReference type="SAM" id="MobiDB-lite"/>
    </source>
</evidence>
<reference evidence="2" key="1">
    <citation type="submission" date="2023-10" db="EMBL/GenBank/DDBJ databases">
        <authorList>
            <person name="Chen Y."/>
            <person name="Shah S."/>
            <person name="Dougan E. K."/>
            <person name="Thang M."/>
            <person name="Chan C."/>
        </authorList>
    </citation>
    <scope>NUCLEOTIDE SEQUENCE [LARGE SCALE GENOMIC DNA]</scope>
</reference>
<protein>
    <submittedName>
        <fullName evidence="2">Uncharacterized protein</fullName>
    </submittedName>
</protein>
<keyword evidence="3" id="KW-1185">Reference proteome</keyword>
<name>A0ABN9UHD8_9DINO</name>
<dbReference type="EMBL" id="CAUYUJ010015826">
    <property type="protein sequence ID" value="CAK0858587.1"/>
    <property type="molecule type" value="Genomic_DNA"/>
</dbReference>
<evidence type="ECO:0000313" key="3">
    <source>
        <dbReference type="Proteomes" id="UP001189429"/>
    </source>
</evidence>
<feature type="region of interest" description="Disordered" evidence="1">
    <location>
        <begin position="1"/>
        <end position="88"/>
    </location>
</feature>
<sequence>MVEQARQPDGAAARVLPRPASSRRLGPLSRTASAGAIRQPAQQSLSPGRPASALAGGSASGVRWELPTAPTQPAPPRPAEGAAAVRPASSSGSMARAAAAPLASSSAASYAGRPGTAVSSLGSASSIGGASFSEVQPAKVVFTAEQRQRKPAPAAASLPGRPATAGTRADDAALALLPTAADAQLDVAQRAPLDPFACTLPFYREETPLEAARAPFDSLAFKRELSEHVLAQVGEVCHAALGSLRAEVTEHLRGLQKLQGAASAVIADVQTASKVVLDTATAAARTSGADAALPLACSGGRADGCRCLPAASGDVACSGGRADGEGHGGSGSFPARGGPHATGHAELSELLQAVAACQAALDGFEVRQVTRETEAQRALRELRDAQREHGAVVAELSGALRDARDASAGGLAAPPAATLRPQQTPLSPTAAELLEELRRHSDALGLLPRVLQEIARDVSQVLEQVRVQGARESDLLDLLEEVRAAAPPEELVPLLRELCAGGAQAAGGSRGRPASALEAVSPSLPSAPDFSPVLEEIRRASAQLVTQEVLHEQVSQEILREVQRLGQLQASWL</sequence>
<feature type="region of interest" description="Disordered" evidence="1">
    <location>
        <begin position="144"/>
        <end position="166"/>
    </location>
</feature>
<feature type="compositionally biased region" description="Low complexity" evidence="1">
    <location>
        <begin position="46"/>
        <end position="69"/>
    </location>
</feature>
<proteinExistence type="predicted"/>
<organism evidence="2 3">
    <name type="scientific">Prorocentrum cordatum</name>
    <dbReference type="NCBI Taxonomy" id="2364126"/>
    <lineage>
        <taxon>Eukaryota</taxon>
        <taxon>Sar</taxon>
        <taxon>Alveolata</taxon>
        <taxon>Dinophyceae</taxon>
        <taxon>Prorocentrales</taxon>
        <taxon>Prorocentraceae</taxon>
        <taxon>Prorocentrum</taxon>
    </lineage>
</organism>
<comment type="caution">
    <text evidence="2">The sequence shown here is derived from an EMBL/GenBank/DDBJ whole genome shotgun (WGS) entry which is preliminary data.</text>
</comment>
<accession>A0ABN9UHD8</accession>
<evidence type="ECO:0000313" key="2">
    <source>
        <dbReference type="EMBL" id="CAK0858587.1"/>
    </source>
</evidence>